<evidence type="ECO:0000313" key="3">
    <source>
        <dbReference type="Proteomes" id="UP000250235"/>
    </source>
</evidence>
<evidence type="ECO:0000256" key="1">
    <source>
        <dbReference type="SAM" id="MobiDB-lite"/>
    </source>
</evidence>
<accession>A0A2Z7BK39</accession>
<dbReference type="AlphaFoldDB" id="A0A2Z7BK39"/>
<feature type="region of interest" description="Disordered" evidence="1">
    <location>
        <begin position="232"/>
        <end position="289"/>
    </location>
</feature>
<protein>
    <submittedName>
        <fullName evidence="2">Uncharacterized protein</fullName>
    </submittedName>
</protein>
<organism evidence="2 3">
    <name type="scientific">Dorcoceras hygrometricum</name>
    <dbReference type="NCBI Taxonomy" id="472368"/>
    <lineage>
        <taxon>Eukaryota</taxon>
        <taxon>Viridiplantae</taxon>
        <taxon>Streptophyta</taxon>
        <taxon>Embryophyta</taxon>
        <taxon>Tracheophyta</taxon>
        <taxon>Spermatophyta</taxon>
        <taxon>Magnoliopsida</taxon>
        <taxon>eudicotyledons</taxon>
        <taxon>Gunneridae</taxon>
        <taxon>Pentapetalae</taxon>
        <taxon>asterids</taxon>
        <taxon>lamiids</taxon>
        <taxon>Lamiales</taxon>
        <taxon>Gesneriaceae</taxon>
        <taxon>Didymocarpoideae</taxon>
        <taxon>Trichosporeae</taxon>
        <taxon>Loxocarpinae</taxon>
        <taxon>Dorcoceras</taxon>
    </lineage>
</organism>
<feature type="compositionally biased region" description="Basic residues" evidence="1">
    <location>
        <begin position="277"/>
        <end position="289"/>
    </location>
</feature>
<feature type="compositionally biased region" description="Basic and acidic residues" evidence="1">
    <location>
        <begin position="251"/>
        <end position="276"/>
    </location>
</feature>
<sequence length="289" mass="32943">MILVDGSWIIQEGGDFWKTIPRPAACSQWELLPQRQNDDTLAPISESFKIIRKRWADVCIEVVQFSAFNLLQPVGLHNFCRALVVRGSVRDLEVDPTEFCGVFRGLEQWFTEILEQQVRTYQGLFANVRQEVQLQKAALSLEILESRRKQQSQRVVLSQDMDSKSAETKRRNIRISIYKKTEYSHKHSTSDVTFQDQEAALSNYLMELRVQAQENNNTLTSQFSELVDYINRGGDAKKGEGSSSQGPQPPPDDRSRPGSKDSSRGRGRGSRSEPARKRGGGSSHRRVWR</sequence>
<gene>
    <name evidence="2" type="ORF">F511_24077</name>
</gene>
<keyword evidence="3" id="KW-1185">Reference proteome</keyword>
<reference evidence="2 3" key="1">
    <citation type="journal article" date="2015" name="Proc. Natl. Acad. Sci. U.S.A.">
        <title>The resurrection genome of Boea hygrometrica: A blueprint for survival of dehydration.</title>
        <authorList>
            <person name="Xiao L."/>
            <person name="Yang G."/>
            <person name="Zhang L."/>
            <person name="Yang X."/>
            <person name="Zhao S."/>
            <person name="Ji Z."/>
            <person name="Zhou Q."/>
            <person name="Hu M."/>
            <person name="Wang Y."/>
            <person name="Chen M."/>
            <person name="Xu Y."/>
            <person name="Jin H."/>
            <person name="Xiao X."/>
            <person name="Hu G."/>
            <person name="Bao F."/>
            <person name="Hu Y."/>
            <person name="Wan P."/>
            <person name="Li L."/>
            <person name="Deng X."/>
            <person name="Kuang T."/>
            <person name="Xiang C."/>
            <person name="Zhu J.K."/>
            <person name="Oliver M.J."/>
            <person name="He Y."/>
        </authorList>
    </citation>
    <scope>NUCLEOTIDE SEQUENCE [LARGE SCALE GENOMIC DNA]</scope>
    <source>
        <strain evidence="3">cv. XS01</strain>
    </source>
</reference>
<evidence type="ECO:0000313" key="2">
    <source>
        <dbReference type="EMBL" id="KZV32488.1"/>
    </source>
</evidence>
<dbReference type="EMBL" id="KV006572">
    <property type="protein sequence ID" value="KZV32488.1"/>
    <property type="molecule type" value="Genomic_DNA"/>
</dbReference>
<name>A0A2Z7BK39_9LAMI</name>
<dbReference type="Proteomes" id="UP000250235">
    <property type="component" value="Unassembled WGS sequence"/>
</dbReference>
<proteinExistence type="predicted"/>